<feature type="compositionally biased region" description="Basic and acidic residues" evidence="8">
    <location>
        <begin position="498"/>
        <end position="515"/>
    </location>
</feature>
<proteinExistence type="predicted"/>
<feature type="region of interest" description="Disordered" evidence="8">
    <location>
        <begin position="443"/>
        <end position="817"/>
    </location>
</feature>
<evidence type="ECO:0000313" key="10">
    <source>
        <dbReference type="Proteomes" id="UP000322225"/>
    </source>
</evidence>
<dbReference type="GO" id="GO:0031499">
    <property type="term" value="C:TRAMP complex"/>
    <property type="evidence" value="ECO:0007669"/>
    <property type="project" value="TreeGrafter"/>
</dbReference>
<keyword evidence="2" id="KW-0507">mRNA processing</keyword>
<keyword evidence="3" id="KW-0479">Metal-binding</keyword>
<evidence type="ECO:0000256" key="2">
    <source>
        <dbReference type="ARBA" id="ARBA00022664"/>
    </source>
</evidence>
<feature type="region of interest" description="Disordered" evidence="8">
    <location>
        <begin position="1"/>
        <end position="245"/>
    </location>
</feature>
<dbReference type="PROSITE" id="PS50158">
    <property type="entry name" value="ZF_CCHC"/>
    <property type="match status" value="3"/>
</dbReference>
<dbReference type="SUPFAM" id="SSF57756">
    <property type="entry name" value="Retrovirus zinc finger-like domains"/>
    <property type="match status" value="1"/>
</dbReference>
<dbReference type="GO" id="GO:0071037">
    <property type="term" value="P:nuclear polyadenylation-dependent snRNA catabolic process"/>
    <property type="evidence" value="ECO:0007669"/>
    <property type="project" value="TreeGrafter"/>
</dbReference>
<evidence type="ECO:0000256" key="5">
    <source>
        <dbReference type="ARBA" id="ARBA00022771"/>
    </source>
</evidence>
<feature type="compositionally biased region" description="Basic and acidic residues" evidence="8">
    <location>
        <begin position="729"/>
        <end position="743"/>
    </location>
</feature>
<keyword evidence="5" id="KW-0863">Zinc-finger</keyword>
<comment type="subcellular location">
    <subcellularLocation>
        <location evidence="1">Nucleus</location>
    </subcellularLocation>
</comment>
<feature type="compositionally biased region" description="Gly residues" evidence="8">
    <location>
        <begin position="670"/>
        <end position="681"/>
    </location>
</feature>
<dbReference type="GO" id="GO:0071035">
    <property type="term" value="P:nuclear polyadenylation-dependent rRNA catabolic process"/>
    <property type="evidence" value="ECO:0007669"/>
    <property type="project" value="TreeGrafter"/>
</dbReference>
<evidence type="ECO:0000256" key="1">
    <source>
        <dbReference type="ARBA" id="ARBA00004123"/>
    </source>
</evidence>
<organism evidence="9 10">
    <name type="scientific">Kwoniella shandongensis</name>
    <dbReference type="NCBI Taxonomy" id="1734106"/>
    <lineage>
        <taxon>Eukaryota</taxon>
        <taxon>Fungi</taxon>
        <taxon>Dikarya</taxon>
        <taxon>Basidiomycota</taxon>
        <taxon>Agaricomycotina</taxon>
        <taxon>Tremellomycetes</taxon>
        <taxon>Tremellales</taxon>
        <taxon>Cryptococcaceae</taxon>
        <taxon>Kwoniella</taxon>
    </lineage>
</organism>
<feature type="compositionally biased region" description="Basic and acidic residues" evidence="8">
    <location>
        <begin position="564"/>
        <end position="574"/>
    </location>
</feature>
<feature type="compositionally biased region" description="Basic and acidic residues" evidence="8">
    <location>
        <begin position="756"/>
        <end position="774"/>
    </location>
</feature>
<name>A0A5M6CB05_9TREE</name>
<dbReference type="KEGG" id="ksn:43586370"/>
<protein>
    <submittedName>
        <fullName evidence="9">Uncharacterized protein</fullName>
    </submittedName>
</protein>
<feature type="compositionally biased region" description="Polar residues" evidence="8">
    <location>
        <begin position="701"/>
        <end position="712"/>
    </location>
</feature>
<dbReference type="GO" id="GO:0003723">
    <property type="term" value="F:RNA binding"/>
    <property type="evidence" value="ECO:0007669"/>
    <property type="project" value="TreeGrafter"/>
</dbReference>
<dbReference type="InterPro" id="IPR036875">
    <property type="entry name" value="Znf_CCHC_sf"/>
</dbReference>
<feature type="compositionally biased region" description="Gly residues" evidence="8">
    <location>
        <begin position="781"/>
        <end position="808"/>
    </location>
</feature>
<dbReference type="GO" id="GO:0008270">
    <property type="term" value="F:zinc ion binding"/>
    <property type="evidence" value="ECO:0007669"/>
    <property type="project" value="UniProtKB-KW"/>
</dbReference>
<keyword evidence="10" id="KW-1185">Reference proteome</keyword>
<dbReference type="Proteomes" id="UP000322225">
    <property type="component" value="Chromosome 3"/>
</dbReference>
<feature type="compositionally biased region" description="Polar residues" evidence="8">
    <location>
        <begin position="73"/>
        <end position="90"/>
    </location>
</feature>
<dbReference type="SMART" id="SM00343">
    <property type="entry name" value="ZnF_C2HC"/>
    <property type="match status" value="5"/>
</dbReference>
<feature type="compositionally biased region" description="Basic and acidic residues" evidence="8">
    <location>
        <begin position="187"/>
        <end position="205"/>
    </location>
</feature>
<dbReference type="RefSeq" id="XP_031863197.1">
    <property type="nucleotide sequence ID" value="XM_032002260.1"/>
</dbReference>
<dbReference type="InterPro" id="IPR001878">
    <property type="entry name" value="Znf_CCHC"/>
</dbReference>
<evidence type="ECO:0000256" key="8">
    <source>
        <dbReference type="SAM" id="MobiDB-lite"/>
    </source>
</evidence>
<evidence type="ECO:0000256" key="3">
    <source>
        <dbReference type="ARBA" id="ARBA00022723"/>
    </source>
</evidence>
<feature type="compositionally biased region" description="Polar residues" evidence="8">
    <location>
        <begin position="143"/>
        <end position="159"/>
    </location>
</feature>
<feature type="compositionally biased region" description="Polar residues" evidence="8">
    <location>
        <begin position="168"/>
        <end position="181"/>
    </location>
</feature>
<reference evidence="9" key="2">
    <citation type="submission" date="2024-01" db="EMBL/GenBank/DDBJ databases">
        <title>Comparative genomics of Cryptococcus and Kwoniella reveals pathogenesis evolution and contrasting modes of karyotype evolution via chromosome fusion or intercentromeric recombination.</title>
        <authorList>
            <person name="Coelho M.A."/>
            <person name="David-Palma M."/>
            <person name="Shea T."/>
            <person name="Bowers K."/>
            <person name="McGinley-Smith S."/>
            <person name="Mohammad A.W."/>
            <person name="Gnirke A."/>
            <person name="Yurkov A.M."/>
            <person name="Nowrousian M."/>
            <person name="Sun S."/>
            <person name="Cuomo C.A."/>
            <person name="Heitman J."/>
        </authorList>
    </citation>
    <scope>NUCLEOTIDE SEQUENCE</scope>
    <source>
        <strain evidence="9">CBS 12478</strain>
    </source>
</reference>
<keyword evidence="7" id="KW-0539">Nucleus</keyword>
<dbReference type="Pfam" id="PF00098">
    <property type="entry name" value="zf-CCHC"/>
    <property type="match status" value="3"/>
</dbReference>
<feature type="compositionally biased region" description="Low complexity" evidence="8">
    <location>
        <begin position="124"/>
        <end position="133"/>
    </location>
</feature>
<evidence type="ECO:0000256" key="7">
    <source>
        <dbReference type="ARBA" id="ARBA00023242"/>
    </source>
</evidence>
<feature type="compositionally biased region" description="Basic residues" evidence="8">
    <location>
        <begin position="29"/>
        <end position="47"/>
    </location>
</feature>
<dbReference type="InterPro" id="IPR051644">
    <property type="entry name" value="TRAMP_AT-DNA-binding"/>
</dbReference>
<dbReference type="GO" id="GO:0071039">
    <property type="term" value="P:nuclear polyadenylation-dependent CUT catabolic process"/>
    <property type="evidence" value="ECO:0007669"/>
    <property type="project" value="TreeGrafter"/>
</dbReference>
<dbReference type="GO" id="GO:0071036">
    <property type="term" value="P:nuclear polyadenylation-dependent snoRNA catabolic process"/>
    <property type="evidence" value="ECO:0007669"/>
    <property type="project" value="TreeGrafter"/>
</dbReference>
<dbReference type="OrthoDB" id="7608935at2759"/>
<dbReference type="GeneID" id="43586370"/>
<sequence length="817" mass="86830">MPRPSPSSRDTPKPKPKPKSKQATSKTHTPPKSKPKSGKKPRRKAGRVRASNQSKDEMDEKALPAPGFFIDTGSASARGHSSTAGATSATGDDVEYKPTSFTPLPRSLLSGASMDLSPEPSSPKPSTSTVPPVGDIIIDEVPLQTTSTSAKDDVTTTSNEHFDPPGLFSTTMMPTLTQQGGETVVELQKDQNEKKTKKDESKEESNQDGGLLLPSHILIDSSLAPTGADTDQEGGGVGHEDDDPMEGLHFVDDDISRGSKRYFDPEETAGNEVEPTFLATADQSKICQNCKRPGHRSKDCTHIICMTCGAEDSHERRDCPVGLVCYGCGGRGHRKQDCPDLDSRNSRRTGCDRCGSRDHMENTCPTLWRVYLYRSRADREEVQKIKAGADGWEKEAVGGEPTEEWCYNCAREGHFGDDCSQRRGSLAYLTVPSAFSYEMSTRGPFAASSSSASSSRKKNLPAPTHARWLDEDDDVRDKDLPFITGGYKNFAGANAGKKSREKERQRQYAKEREKDSEDDDPSWFDGPASSRGGAGRGRGLNIRGRGGRGGMSTPTGPRNGAGRRPWDSEYREPPPRQSHGRNRSRSPPARRRNDRREDGMPFSHGHLMTPGGPGGGQSGRSTPASAPAKVISFGKLSTPGSGGVTDSPSIRGGGGGAIGAGSKALLQRALGGGNGGGGGGTPKSNRGGSSSGGGSNSPSPLTRTPEPSTPTAGSGKRDDSGRKNRKRNKEQEKEKDWESEWRRGGNGGGNVSKWGQEMDKESPKEGKTPSKDRGGLSIKGRSGGGAATPGSQSKGGNGKKGGGGGGTTGQRYHGSYM</sequence>
<dbReference type="PANTHER" id="PTHR46543">
    <property type="entry name" value="ZINC FINGER CCHC DOMAIN-CONTAINING PROTEIN 7"/>
    <property type="match status" value="1"/>
</dbReference>
<reference evidence="9" key="1">
    <citation type="submission" date="2017-08" db="EMBL/GenBank/DDBJ databases">
        <authorList>
            <person name="Cuomo C."/>
            <person name="Billmyre B."/>
            <person name="Heitman J."/>
        </authorList>
    </citation>
    <scope>NUCLEOTIDE SEQUENCE</scope>
    <source>
        <strain evidence="9">CBS 12478</strain>
    </source>
</reference>
<evidence type="ECO:0000256" key="4">
    <source>
        <dbReference type="ARBA" id="ARBA00022737"/>
    </source>
</evidence>
<dbReference type="Gene3D" id="4.10.60.10">
    <property type="entry name" value="Zinc finger, CCHC-type"/>
    <property type="match status" value="1"/>
</dbReference>
<dbReference type="PANTHER" id="PTHR46543:SF1">
    <property type="entry name" value="ZINC FINGER CCHC DOMAIN-CONTAINING PROTEIN 7"/>
    <property type="match status" value="1"/>
</dbReference>
<keyword evidence="4" id="KW-0677">Repeat</keyword>
<accession>A0A5M6CB05</accession>
<gene>
    <name evidence="9" type="ORF">CI109_101809</name>
</gene>
<keyword evidence="6" id="KW-0862">Zinc</keyword>
<dbReference type="AlphaFoldDB" id="A0A5M6CB05"/>
<dbReference type="GO" id="GO:0071031">
    <property type="term" value="P:nuclear mRNA surveillance of mRNA 3'-end processing"/>
    <property type="evidence" value="ECO:0007669"/>
    <property type="project" value="TreeGrafter"/>
</dbReference>
<evidence type="ECO:0000256" key="6">
    <source>
        <dbReference type="ARBA" id="ARBA00022833"/>
    </source>
</evidence>
<dbReference type="EMBL" id="CP144053">
    <property type="protein sequence ID" value="WWD17368.1"/>
    <property type="molecule type" value="Genomic_DNA"/>
</dbReference>
<dbReference type="GO" id="GO:0006397">
    <property type="term" value="P:mRNA processing"/>
    <property type="evidence" value="ECO:0007669"/>
    <property type="project" value="UniProtKB-KW"/>
</dbReference>
<feature type="compositionally biased region" description="Basic residues" evidence="8">
    <location>
        <begin position="578"/>
        <end position="593"/>
    </location>
</feature>
<dbReference type="GO" id="GO:0071038">
    <property type="term" value="P:TRAMP-dependent tRNA surveillance pathway"/>
    <property type="evidence" value="ECO:0007669"/>
    <property type="project" value="TreeGrafter"/>
</dbReference>
<evidence type="ECO:0000313" key="9">
    <source>
        <dbReference type="EMBL" id="WWD17368.1"/>
    </source>
</evidence>